<comment type="caution">
    <text evidence="9">The sequence shown here is derived from an EMBL/GenBank/DDBJ whole genome shotgun (WGS) entry which is preliminary data.</text>
</comment>
<evidence type="ECO:0000256" key="6">
    <source>
        <dbReference type="ARBA" id="ARBA00023136"/>
    </source>
</evidence>
<keyword evidence="3" id="KW-1003">Cell membrane</keyword>
<evidence type="ECO:0000256" key="4">
    <source>
        <dbReference type="ARBA" id="ARBA00022692"/>
    </source>
</evidence>
<dbReference type="PROSITE" id="PS50928">
    <property type="entry name" value="ABC_TM1"/>
    <property type="match status" value="1"/>
</dbReference>
<gene>
    <name evidence="9" type="ORF">IAD46_04680</name>
</gene>
<dbReference type="Proteomes" id="UP000886758">
    <property type="component" value="Unassembled WGS sequence"/>
</dbReference>
<comment type="subcellular location">
    <subcellularLocation>
        <location evidence="1 7">Cell membrane</location>
        <topology evidence="1 7">Multi-pass membrane protein</topology>
    </subcellularLocation>
</comment>
<evidence type="ECO:0000256" key="3">
    <source>
        <dbReference type="ARBA" id="ARBA00022475"/>
    </source>
</evidence>
<dbReference type="SUPFAM" id="SSF161098">
    <property type="entry name" value="MetI-like"/>
    <property type="match status" value="1"/>
</dbReference>
<evidence type="ECO:0000256" key="7">
    <source>
        <dbReference type="RuleBase" id="RU363032"/>
    </source>
</evidence>
<dbReference type="InterPro" id="IPR035906">
    <property type="entry name" value="MetI-like_sf"/>
</dbReference>
<feature type="transmembrane region" description="Helical" evidence="7">
    <location>
        <begin position="122"/>
        <end position="149"/>
    </location>
</feature>
<evidence type="ECO:0000313" key="10">
    <source>
        <dbReference type="Proteomes" id="UP000886758"/>
    </source>
</evidence>
<feature type="transmembrane region" description="Helical" evidence="7">
    <location>
        <begin position="21"/>
        <end position="46"/>
    </location>
</feature>
<dbReference type="CDD" id="cd06261">
    <property type="entry name" value="TM_PBP2"/>
    <property type="match status" value="1"/>
</dbReference>
<accession>A0A9D1GRW9</accession>
<feature type="transmembrane region" description="Helical" evidence="7">
    <location>
        <begin position="197"/>
        <end position="219"/>
    </location>
</feature>
<evidence type="ECO:0000313" key="9">
    <source>
        <dbReference type="EMBL" id="HIT50303.1"/>
    </source>
</evidence>
<dbReference type="Gene3D" id="1.10.3720.10">
    <property type="entry name" value="MetI-like"/>
    <property type="match status" value="1"/>
</dbReference>
<dbReference type="GO" id="GO:0055085">
    <property type="term" value="P:transmembrane transport"/>
    <property type="evidence" value="ECO:0007669"/>
    <property type="project" value="InterPro"/>
</dbReference>
<evidence type="ECO:0000256" key="5">
    <source>
        <dbReference type="ARBA" id="ARBA00022989"/>
    </source>
</evidence>
<dbReference type="PANTHER" id="PTHR43744:SF12">
    <property type="entry name" value="ABC TRANSPORTER PERMEASE PROTEIN MG189-RELATED"/>
    <property type="match status" value="1"/>
</dbReference>
<keyword evidence="4 7" id="KW-0812">Transmembrane</keyword>
<organism evidence="9 10">
    <name type="scientific">Candidatus Pelethenecus faecipullorum</name>
    <dbReference type="NCBI Taxonomy" id="2840900"/>
    <lineage>
        <taxon>Bacteria</taxon>
        <taxon>Bacillati</taxon>
        <taxon>Mycoplasmatota</taxon>
        <taxon>Mollicutes</taxon>
        <taxon>Candidatus Pelethenecus</taxon>
    </lineage>
</organism>
<dbReference type="AlphaFoldDB" id="A0A9D1GRW9"/>
<dbReference type="EMBL" id="DVLF01000147">
    <property type="protein sequence ID" value="HIT50303.1"/>
    <property type="molecule type" value="Genomic_DNA"/>
</dbReference>
<keyword evidence="2 7" id="KW-0813">Transport</keyword>
<sequence length="299" mass="34470">MENTQTFNAQKVLKKQKVFGVISKTLIYAFLIIMAISTLFPFYWMINTSLKSFYDYTNQNPQTFFPTEIHWENYYNAINTSNFGAYLLNTVIVGITSTVLGIFITIFAAFAFARLNFRGKELLFSLLMATMMVPGELFQITNLITIMNLQWQNSYIVLILPFVVSVFYVYLLRNSFRQIPNELYYAAKVDGTTDMKYLWKVMVPLSMPTITSITILKLMGSWNSYIWPRLVNTPGGNGVRPMQMITNWLTLSFTDPETNMVHQPMRMAGVVIVSLPLFVVFIFFRKYIMRGVSRSGTKG</sequence>
<comment type="similarity">
    <text evidence="7">Belongs to the binding-protein-dependent transport system permease family.</text>
</comment>
<proteinExistence type="inferred from homology"/>
<evidence type="ECO:0000256" key="1">
    <source>
        <dbReference type="ARBA" id="ARBA00004651"/>
    </source>
</evidence>
<feature type="transmembrane region" description="Helical" evidence="7">
    <location>
        <begin position="155"/>
        <end position="176"/>
    </location>
</feature>
<dbReference type="PANTHER" id="PTHR43744">
    <property type="entry name" value="ABC TRANSPORTER PERMEASE PROTEIN MG189-RELATED-RELATED"/>
    <property type="match status" value="1"/>
</dbReference>
<keyword evidence="6 7" id="KW-0472">Membrane</keyword>
<dbReference type="GO" id="GO:0005886">
    <property type="term" value="C:plasma membrane"/>
    <property type="evidence" value="ECO:0007669"/>
    <property type="project" value="UniProtKB-SubCell"/>
</dbReference>
<evidence type="ECO:0000256" key="2">
    <source>
        <dbReference type="ARBA" id="ARBA00022448"/>
    </source>
</evidence>
<keyword evidence="5 7" id="KW-1133">Transmembrane helix</keyword>
<dbReference type="Pfam" id="PF00528">
    <property type="entry name" value="BPD_transp_1"/>
    <property type="match status" value="1"/>
</dbReference>
<dbReference type="InterPro" id="IPR000515">
    <property type="entry name" value="MetI-like"/>
</dbReference>
<feature type="transmembrane region" description="Helical" evidence="7">
    <location>
        <begin position="265"/>
        <end position="284"/>
    </location>
</feature>
<reference evidence="9" key="2">
    <citation type="journal article" date="2021" name="PeerJ">
        <title>Extensive microbial diversity within the chicken gut microbiome revealed by metagenomics and culture.</title>
        <authorList>
            <person name="Gilroy R."/>
            <person name="Ravi A."/>
            <person name="Getino M."/>
            <person name="Pursley I."/>
            <person name="Horton D.L."/>
            <person name="Alikhan N.F."/>
            <person name="Baker D."/>
            <person name="Gharbi K."/>
            <person name="Hall N."/>
            <person name="Watson M."/>
            <person name="Adriaenssens E.M."/>
            <person name="Foster-Nyarko E."/>
            <person name="Jarju S."/>
            <person name="Secka A."/>
            <person name="Antonio M."/>
            <person name="Oren A."/>
            <person name="Chaudhuri R.R."/>
            <person name="La Ragione R."/>
            <person name="Hildebrand F."/>
            <person name="Pallen M.J."/>
        </authorList>
    </citation>
    <scope>NUCLEOTIDE SEQUENCE</scope>
    <source>
        <strain evidence="9">ChiW17-6978</strain>
    </source>
</reference>
<protein>
    <submittedName>
        <fullName evidence="9">Carbohydrate ABC transporter permease</fullName>
    </submittedName>
</protein>
<name>A0A9D1GRW9_9MOLU</name>
<reference evidence="9" key="1">
    <citation type="submission" date="2020-10" db="EMBL/GenBank/DDBJ databases">
        <authorList>
            <person name="Gilroy R."/>
        </authorList>
    </citation>
    <scope>NUCLEOTIDE SEQUENCE</scope>
    <source>
        <strain evidence="9">ChiW17-6978</strain>
    </source>
</reference>
<feature type="domain" description="ABC transmembrane type-1" evidence="8">
    <location>
        <begin position="87"/>
        <end position="284"/>
    </location>
</feature>
<evidence type="ECO:0000259" key="8">
    <source>
        <dbReference type="PROSITE" id="PS50928"/>
    </source>
</evidence>
<feature type="transmembrane region" description="Helical" evidence="7">
    <location>
        <begin position="83"/>
        <end position="110"/>
    </location>
</feature>